<dbReference type="Pfam" id="PF13561">
    <property type="entry name" value="adh_short_C2"/>
    <property type="match status" value="1"/>
</dbReference>
<dbReference type="PRINTS" id="PR00081">
    <property type="entry name" value="GDHRDH"/>
</dbReference>
<keyword evidence="2" id="KW-0560">Oxidoreductase</keyword>
<dbReference type="InterPro" id="IPR051122">
    <property type="entry name" value="SDR_DHRS6-like"/>
</dbReference>
<protein>
    <submittedName>
        <fullName evidence="3">SDR family oxidoreductase</fullName>
    </submittedName>
</protein>
<dbReference type="SUPFAM" id="SSF51735">
    <property type="entry name" value="NAD(P)-binding Rossmann-fold domains"/>
    <property type="match status" value="1"/>
</dbReference>
<name>A0AA94F4H9_9FLAO</name>
<sequence length="235" mass="25605">MKKMKNIVVIGCGSGIGLATLKALHNTNHVIGISKTYTTEFDSLDIQFYKKNIITDQLDDIVFPEIIDGIIYAPGSINLKPFHRFIEEDFRADFEINVLGAVKIIQQLLPRLKKSNSASIVLFSSVAAKIGMPFHASIATSKSAIEGLVRSLAAEFAQHNIRINAIAPSLTTTKLSASLLSTPEKIEAAAKRHPLQNIGDPNDIAKMIVFLLSDFSSWITGQIISIDGGMSNIKL</sequence>
<dbReference type="Gene3D" id="3.40.50.720">
    <property type="entry name" value="NAD(P)-binding Rossmann-like Domain"/>
    <property type="match status" value="1"/>
</dbReference>
<dbReference type="PANTHER" id="PTHR43477">
    <property type="entry name" value="DIHYDROANTICAPSIN 7-DEHYDROGENASE"/>
    <property type="match status" value="1"/>
</dbReference>
<evidence type="ECO:0000256" key="2">
    <source>
        <dbReference type="ARBA" id="ARBA00023002"/>
    </source>
</evidence>
<gene>
    <name evidence="3" type="ORF">EJB19_08165</name>
</gene>
<accession>A0AA94F4H9</accession>
<evidence type="ECO:0000313" key="3">
    <source>
        <dbReference type="EMBL" id="RVU88162.1"/>
    </source>
</evidence>
<dbReference type="PANTHER" id="PTHR43477:SF1">
    <property type="entry name" value="DIHYDROANTICAPSIN 7-DEHYDROGENASE"/>
    <property type="match status" value="1"/>
</dbReference>
<dbReference type="GO" id="GO:0016491">
    <property type="term" value="F:oxidoreductase activity"/>
    <property type="evidence" value="ECO:0007669"/>
    <property type="project" value="UniProtKB-KW"/>
</dbReference>
<organism evidence="3">
    <name type="scientific">Flavobacterium columnare</name>
    <dbReference type="NCBI Taxonomy" id="996"/>
    <lineage>
        <taxon>Bacteria</taxon>
        <taxon>Pseudomonadati</taxon>
        <taxon>Bacteroidota</taxon>
        <taxon>Flavobacteriia</taxon>
        <taxon>Flavobacteriales</taxon>
        <taxon>Flavobacteriaceae</taxon>
        <taxon>Flavobacterium</taxon>
    </lineage>
</organism>
<dbReference type="EMBL" id="RWGX01000004">
    <property type="protein sequence ID" value="RVU88162.1"/>
    <property type="molecule type" value="Genomic_DNA"/>
</dbReference>
<dbReference type="InterPro" id="IPR002347">
    <property type="entry name" value="SDR_fam"/>
</dbReference>
<dbReference type="CDD" id="cd05233">
    <property type="entry name" value="SDR_c"/>
    <property type="match status" value="1"/>
</dbReference>
<dbReference type="InterPro" id="IPR036291">
    <property type="entry name" value="NAD(P)-bd_dom_sf"/>
</dbReference>
<reference evidence="3" key="1">
    <citation type="submission" date="2018-12" db="EMBL/GenBank/DDBJ databases">
        <title>Draft genome sequence of Flaovobacterium columnare BGFS27 isolated from channel catfish in Alabama.</title>
        <authorList>
            <person name="Cai W."/>
            <person name="Arias C."/>
        </authorList>
    </citation>
    <scope>NUCLEOTIDE SEQUENCE [LARGE SCALE GENOMIC DNA]</scope>
    <source>
        <strain evidence="3">BGFS27</strain>
    </source>
</reference>
<evidence type="ECO:0000256" key="1">
    <source>
        <dbReference type="ARBA" id="ARBA00006484"/>
    </source>
</evidence>
<dbReference type="AlphaFoldDB" id="A0AA94F4H9"/>
<proteinExistence type="inferred from homology"/>
<comment type="similarity">
    <text evidence="1">Belongs to the short-chain dehydrogenases/reductases (SDR) family.</text>
</comment>
<comment type="caution">
    <text evidence="3">The sequence shown here is derived from an EMBL/GenBank/DDBJ whole genome shotgun (WGS) entry which is preliminary data.</text>
</comment>